<protein>
    <submittedName>
        <fullName evidence="1">Uncharacterized protein</fullName>
    </submittedName>
</protein>
<accession>A0A645DAT7</accession>
<name>A0A645DAT7_9ZZZZ</name>
<gene>
    <name evidence="1" type="ORF">SDC9_133396</name>
</gene>
<dbReference type="AlphaFoldDB" id="A0A645DAT7"/>
<reference evidence="1" key="1">
    <citation type="submission" date="2019-08" db="EMBL/GenBank/DDBJ databases">
        <authorList>
            <person name="Kucharzyk K."/>
            <person name="Murdoch R.W."/>
            <person name="Higgins S."/>
            <person name="Loffler F."/>
        </authorList>
    </citation>
    <scope>NUCLEOTIDE SEQUENCE</scope>
</reference>
<comment type="caution">
    <text evidence="1">The sequence shown here is derived from an EMBL/GenBank/DDBJ whole genome shotgun (WGS) entry which is preliminary data.</text>
</comment>
<dbReference type="EMBL" id="VSSQ01034383">
    <property type="protein sequence ID" value="MPM86307.1"/>
    <property type="molecule type" value="Genomic_DNA"/>
</dbReference>
<evidence type="ECO:0000313" key="1">
    <source>
        <dbReference type="EMBL" id="MPM86307.1"/>
    </source>
</evidence>
<proteinExistence type="predicted"/>
<organism evidence="1">
    <name type="scientific">bioreactor metagenome</name>
    <dbReference type="NCBI Taxonomy" id="1076179"/>
    <lineage>
        <taxon>unclassified sequences</taxon>
        <taxon>metagenomes</taxon>
        <taxon>ecological metagenomes</taxon>
    </lineage>
</organism>
<sequence length="113" mass="13261">MNLFRNKVYAQNLVRAILIKYPRNQRDQLTEIRKAVSYFTVEEVEYALQYCIDNNIINASDFHNTLKVNHRTDIHENIRPEIKTMSSQAALIAMTIPNRSSIDDYQNAFIINK</sequence>